<gene>
    <name evidence="2" type="ORF">F4561_002634</name>
</gene>
<dbReference type="EMBL" id="JACHJT010000001">
    <property type="protein sequence ID" value="MBB4931814.1"/>
    <property type="molecule type" value="Genomic_DNA"/>
</dbReference>
<dbReference type="Proteomes" id="UP000523007">
    <property type="component" value="Unassembled WGS sequence"/>
</dbReference>
<keyword evidence="3" id="KW-1185">Reference proteome</keyword>
<dbReference type="RefSeq" id="WP_184578578.1">
    <property type="nucleotide sequence ID" value="NZ_JACHJT010000001.1"/>
</dbReference>
<name>A0A7W7W3H5_9ACTN</name>
<evidence type="ECO:0000313" key="3">
    <source>
        <dbReference type="Proteomes" id="UP000523007"/>
    </source>
</evidence>
<dbReference type="AlphaFoldDB" id="A0A7W7W3H5"/>
<organism evidence="2 3">
    <name type="scientific">Lipingzhangella halophila</name>
    <dbReference type="NCBI Taxonomy" id="1783352"/>
    <lineage>
        <taxon>Bacteria</taxon>
        <taxon>Bacillati</taxon>
        <taxon>Actinomycetota</taxon>
        <taxon>Actinomycetes</taxon>
        <taxon>Streptosporangiales</taxon>
        <taxon>Nocardiopsidaceae</taxon>
        <taxon>Lipingzhangella</taxon>
    </lineage>
</organism>
<protein>
    <submittedName>
        <fullName evidence="2">Uncharacterized protein</fullName>
    </submittedName>
</protein>
<reference evidence="2 3" key="1">
    <citation type="submission" date="2020-08" db="EMBL/GenBank/DDBJ databases">
        <title>Sequencing the genomes of 1000 actinobacteria strains.</title>
        <authorList>
            <person name="Klenk H.-P."/>
        </authorList>
    </citation>
    <scope>NUCLEOTIDE SEQUENCE [LARGE SCALE GENOMIC DNA]</scope>
    <source>
        <strain evidence="2 3">DSM 102030</strain>
    </source>
</reference>
<proteinExistence type="predicted"/>
<evidence type="ECO:0000256" key="1">
    <source>
        <dbReference type="SAM" id="MobiDB-lite"/>
    </source>
</evidence>
<evidence type="ECO:0000313" key="2">
    <source>
        <dbReference type="EMBL" id="MBB4931814.1"/>
    </source>
</evidence>
<sequence>MKSDVSREAATTLSTIDAALRRSEDLHWSDPAFREWERGQVGELDEQEIEAAGETKRVYQAEPGPAHPRYDQNDIGVVEAPMITRRWDHPPSCLCDEGVVPPGGAMVVRAADYPPPEDATHGPLLLGPHPARVALVACDPCGGTGEVGWLDLRGGAHCDVCGACDGTGGRLTEQPSEQPGGAR</sequence>
<feature type="region of interest" description="Disordered" evidence="1">
    <location>
        <begin position="51"/>
        <end position="72"/>
    </location>
</feature>
<accession>A0A7W7W3H5</accession>
<comment type="caution">
    <text evidence="2">The sequence shown here is derived from an EMBL/GenBank/DDBJ whole genome shotgun (WGS) entry which is preliminary data.</text>
</comment>